<dbReference type="GO" id="GO:0006777">
    <property type="term" value="P:Mo-molybdopterin cofactor biosynthetic process"/>
    <property type="evidence" value="ECO:0007669"/>
    <property type="project" value="UniProtKB-KW"/>
</dbReference>
<feature type="domain" description="MobA-like NTP transferase" evidence="8">
    <location>
        <begin position="1"/>
        <end position="124"/>
    </location>
</feature>
<organism evidence="9">
    <name type="scientific">marine metagenome</name>
    <dbReference type="NCBI Taxonomy" id="408172"/>
    <lineage>
        <taxon>unclassified sequences</taxon>
        <taxon>metagenomes</taxon>
        <taxon>ecological metagenomes</taxon>
    </lineage>
</organism>
<evidence type="ECO:0000259" key="8">
    <source>
        <dbReference type="Pfam" id="PF12804"/>
    </source>
</evidence>
<evidence type="ECO:0000256" key="5">
    <source>
        <dbReference type="ARBA" id="ARBA00022842"/>
    </source>
</evidence>
<keyword evidence="3" id="KW-0479">Metal-binding</keyword>
<evidence type="ECO:0000313" key="9">
    <source>
        <dbReference type="EMBL" id="SVA65729.1"/>
    </source>
</evidence>
<evidence type="ECO:0000256" key="6">
    <source>
        <dbReference type="ARBA" id="ARBA00023134"/>
    </source>
</evidence>
<dbReference type="CDD" id="cd02503">
    <property type="entry name" value="MobA"/>
    <property type="match status" value="1"/>
</dbReference>
<gene>
    <name evidence="9" type="ORF">METZ01_LOCUS118583</name>
</gene>
<dbReference type="EMBL" id="UINC01015642">
    <property type="protein sequence ID" value="SVA65729.1"/>
    <property type="molecule type" value="Genomic_DNA"/>
</dbReference>
<keyword evidence="4" id="KW-0547">Nucleotide-binding</keyword>
<keyword evidence="6" id="KW-0342">GTP-binding</keyword>
<keyword evidence="7" id="KW-0501">Molybdenum cofactor biosynthesis</keyword>
<evidence type="ECO:0000256" key="2">
    <source>
        <dbReference type="ARBA" id="ARBA00022679"/>
    </source>
</evidence>
<evidence type="ECO:0000256" key="7">
    <source>
        <dbReference type="ARBA" id="ARBA00023150"/>
    </source>
</evidence>
<dbReference type="PANTHER" id="PTHR19136:SF81">
    <property type="entry name" value="MOLYBDENUM COFACTOR GUANYLYLTRANSFERASE"/>
    <property type="match status" value="1"/>
</dbReference>
<reference evidence="9" key="1">
    <citation type="submission" date="2018-05" db="EMBL/GenBank/DDBJ databases">
        <authorList>
            <person name="Lanie J.A."/>
            <person name="Ng W.-L."/>
            <person name="Kazmierczak K.M."/>
            <person name="Andrzejewski T.M."/>
            <person name="Davidsen T.M."/>
            <person name="Wayne K.J."/>
            <person name="Tettelin H."/>
            <person name="Glass J.I."/>
            <person name="Rusch D."/>
            <person name="Podicherti R."/>
            <person name="Tsui H.-C.T."/>
            <person name="Winkler M.E."/>
        </authorList>
    </citation>
    <scope>NUCLEOTIDE SEQUENCE</scope>
</reference>
<keyword evidence="1" id="KW-0963">Cytoplasm</keyword>
<dbReference type="InterPro" id="IPR013482">
    <property type="entry name" value="Molybde_CF_guanTrfase"/>
</dbReference>
<dbReference type="PANTHER" id="PTHR19136">
    <property type="entry name" value="MOLYBDENUM COFACTOR GUANYLYLTRANSFERASE"/>
    <property type="match status" value="1"/>
</dbReference>
<dbReference type="Gene3D" id="3.90.550.10">
    <property type="entry name" value="Spore Coat Polysaccharide Biosynthesis Protein SpsA, Chain A"/>
    <property type="match status" value="1"/>
</dbReference>
<dbReference type="SUPFAM" id="SSF53448">
    <property type="entry name" value="Nucleotide-diphospho-sugar transferases"/>
    <property type="match status" value="1"/>
</dbReference>
<sequence length="180" mass="18889">VDGVPLGLWSVRALEGAGLSAGIVSADEAIGKVLGVPSRADLRPGLGPLGGLWTALEWARERGDDGVFLLACDMPFITKEVVRLVLDQPGVASAVVPFGPDGMEPLCALYRLPCVEAVEKRVSSGDLSLHGVLGVLDASLVDRILLSGVVDPKICFSNVNTVADVVRAEEILSTFTEKEL</sequence>
<evidence type="ECO:0000256" key="4">
    <source>
        <dbReference type="ARBA" id="ARBA00022741"/>
    </source>
</evidence>
<keyword evidence="2" id="KW-0808">Transferase</keyword>
<name>A0A381XLZ4_9ZZZZ</name>
<dbReference type="GO" id="GO:0005525">
    <property type="term" value="F:GTP binding"/>
    <property type="evidence" value="ECO:0007669"/>
    <property type="project" value="UniProtKB-KW"/>
</dbReference>
<dbReference type="InterPro" id="IPR025877">
    <property type="entry name" value="MobA-like_NTP_Trfase"/>
</dbReference>
<accession>A0A381XLZ4</accession>
<evidence type="ECO:0000256" key="3">
    <source>
        <dbReference type="ARBA" id="ARBA00022723"/>
    </source>
</evidence>
<dbReference type="InterPro" id="IPR029044">
    <property type="entry name" value="Nucleotide-diphossugar_trans"/>
</dbReference>
<dbReference type="Pfam" id="PF12804">
    <property type="entry name" value="NTP_transf_3"/>
    <property type="match status" value="1"/>
</dbReference>
<dbReference type="GO" id="GO:0046872">
    <property type="term" value="F:metal ion binding"/>
    <property type="evidence" value="ECO:0007669"/>
    <property type="project" value="UniProtKB-KW"/>
</dbReference>
<dbReference type="GO" id="GO:0016779">
    <property type="term" value="F:nucleotidyltransferase activity"/>
    <property type="evidence" value="ECO:0007669"/>
    <property type="project" value="UniProtKB-ARBA"/>
</dbReference>
<keyword evidence="5" id="KW-0460">Magnesium</keyword>
<feature type="non-terminal residue" evidence="9">
    <location>
        <position position="1"/>
    </location>
</feature>
<dbReference type="AlphaFoldDB" id="A0A381XLZ4"/>
<protein>
    <recommendedName>
        <fullName evidence="8">MobA-like NTP transferase domain-containing protein</fullName>
    </recommendedName>
</protein>
<evidence type="ECO:0000256" key="1">
    <source>
        <dbReference type="ARBA" id="ARBA00022490"/>
    </source>
</evidence>
<proteinExistence type="predicted"/>